<sequence>MEKDSKQISWLMIALIAFNITWSLGNVVNNFAQQGIVVITSWIVLLIIYFVPYTLMVGQLGSTFKDSEGGVSDWIKHTSTKQLAFFAAWTYWVVQIPYLAQKPQSILIALGWIIQGNGEFVGSLSMPVLVALCLFTFVLLLYISTKGLQALKFLGTLAGSTMLIMSVLFILLAAGVPFIKSDLQLATANMDQVSTYIPKFDFSYFTTIALLVFSVGGAEAISPYVNKVKNPAKGFPKGMIAMAIIIGACAIFGSFAMAMIFDSNHIPGDLMRNGAYQAFAVLGQHWGIGNFLVTIYGLTQFIGQASTLAICIDAPLQIFLGSADEDFIPSWLRKRTKSGMLINGYLLTGVLVGIIIILPLFGLKEIDGLVVWMTNLNAIVSPLCFLWVFLAYMFLYRHWDSFKNAEYKFVKRPLLGFLVGAWGFAFTAFACILGMAPQVDFATHPTEWWFSLATNIITPIALLALGLLLPWAAQREKKKQA</sequence>
<evidence type="ECO:0000256" key="2">
    <source>
        <dbReference type="ARBA" id="ARBA00022448"/>
    </source>
</evidence>
<dbReference type="PIRSF" id="PIRSF006060">
    <property type="entry name" value="AA_transporter"/>
    <property type="match status" value="1"/>
</dbReference>
<comment type="caution">
    <text evidence="8">The sequence shown here is derived from an EMBL/GenBank/DDBJ whole genome shotgun (WGS) entry which is preliminary data.</text>
</comment>
<feature type="transmembrane region" description="Helical" evidence="7">
    <location>
        <begin position="341"/>
        <end position="363"/>
    </location>
</feature>
<keyword evidence="5 7" id="KW-1133">Transmembrane helix</keyword>
<feature type="transmembrane region" description="Helical" evidence="7">
    <location>
        <begin position="448"/>
        <end position="473"/>
    </location>
</feature>
<evidence type="ECO:0000256" key="4">
    <source>
        <dbReference type="ARBA" id="ARBA00022692"/>
    </source>
</evidence>
<proteinExistence type="predicted"/>
<dbReference type="EMBL" id="QFAY01000001">
    <property type="protein sequence ID" value="MBP2619922.1"/>
    <property type="molecule type" value="Genomic_DNA"/>
</dbReference>
<evidence type="ECO:0000256" key="1">
    <source>
        <dbReference type="ARBA" id="ARBA00004651"/>
    </source>
</evidence>
<reference evidence="8 9" key="1">
    <citation type="submission" date="2018-05" db="EMBL/GenBank/DDBJ databases">
        <title>Draft genome sequence of Streptococcus panodentis CCUG 70867T.</title>
        <authorList>
            <person name="Salva-Serra F."/>
            <person name="Mendez V."/>
            <person name="Jaen-Luchoro D."/>
            <person name="Gonzales-Siles L."/>
            <person name="Karlsson R."/>
            <person name="Engstrom-Jakobsson H."/>
            <person name="Busquets A."/>
            <person name="Gomila M."/>
            <person name="Pineiro-Iglesias B."/>
            <person name="Bennasar-Figueras A."/>
            <person name="Seeger M."/>
            <person name="Moore E."/>
        </authorList>
    </citation>
    <scope>NUCLEOTIDE SEQUENCE [LARGE SCALE GENOMIC DNA]</scope>
    <source>
        <strain evidence="8 9">CCUG 70867</strain>
    </source>
</reference>
<gene>
    <name evidence="8" type="ORF">DHL47_00940</name>
</gene>
<feature type="transmembrane region" description="Helical" evidence="7">
    <location>
        <begin position="31"/>
        <end position="51"/>
    </location>
</feature>
<feature type="transmembrane region" description="Helical" evidence="7">
    <location>
        <begin position="202"/>
        <end position="226"/>
    </location>
</feature>
<comment type="subcellular location">
    <subcellularLocation>
        <location evidence="1">Cell membrane</location>
        <topology evidence="1">Multi-pass membrane protein</topology>
    </subcellularLocation>
</comment>
<dbReference type="InterPro" id="IPR050367">
    <property type="entry name" value="APC_superfamily"/>
</dbReference>
<evidence type="ECO:0000313" key="8">
    <source>
        <dbReference type="EMBL" id="MBP2619922.1"/>
    </source>
</evidence>
<feature type="transmembrane region" description="Helical" evidence="7">
    <location>
        <begin position="154"/>
        <end position="179"/>
    </location>
</feature>
<keyword evidence="4 7" id="KW-0812">Transmembrane</keyword>
<evidence type="ECO:0000256" key="5">
    <source>
        <dbReference type="ARBA" id="ARBA00022989"/>
    </source>
</evidence>
<dbReference type="Pfam" id="PF13520">
    <property type="entry name" value="AA_permease_2"/>
    <property type="match status" value="1"/>
</dbReference>
<dbReference type="Gene3D" id="1.20.1740.10">
    <property type="entry name" value="Amino acid/polyamine transporter I"/>
    <property type="match status" value="1"/>
</dbReference>
<feature type="transmembrane region" description="Helical" evidence="7">
    <location>
        <begin position="120"/>
        <end position="142"/>
    </location>
</feature>
<evidence type="ECO:0000256" key="3">
    <source>
        <dbReference type="ARBA" id="ARBA00022475"/>
    </source>
</evidence>
<feature type="transmembrane region" description="Helical" evidence="7">
    <location>
        <begin position="7"/>
        <end position="25"/>
    </location>
</feature>
<name>A0ABS5ATM1_9STRE</name>
<dbReference type="PANTHER" id="PTHR42770">
    <property type="entry name" value="AMINO ACID TRANSPORTER-RELATED"/>
    <property type="match status" value="1"/>
</dbReference>
<dbReference type="PANTHER" id="PTHR42770:SF15">
    <property type="entry name" value="GLUTAMATE_GAMMA-AMINOBUTYRATE ANTIPORTER-RELATED"/>
    <property type="match status" value="1"/>
</dbReference>
<dbReference type="RefSeq" id="WP_209550577.1">
    <property type="nucleotide sequence ID" value="NZ_QFAY01000001.1"/>
</dbReference>
<keyword evidence="2" id="KW-0813">Transport</keyword>
<accession>A0ABS5ATM1</accession>
<keyword evidence="9" id="KW-1185">Reference proteome</keyword>
<feature type="transmembrane region" description="Helical" evidence="7">
    <location>
        <begin position="369"/>
        <end position="395"/>
    </location>
</feature>
<keyword evidence="3" id="KW-1003">Cell membrane</keyword>
<evidence type="ECO:0000256" key="7">
    <source>
        <dbReference type="SAM" id="Phobius"/>
    </source>
</evidence>
<dbReference type="InterPro" id="IPR002293">
    <property type="entry name" value="AA/rel_permease1"/>
</dbReference>
<organism evidence="8 9">
    <name type="scientific">Streptococcus panodentis</name>
    <dbReference type="NCBI Taxonomy" id="1581472"/>
    <lineage>
        <taxon>Bacteria</taxon>
        <taxon>Bacillati</taxon>
        <taxon>Bacillota</taxon>
        <taxon>Bacilli</taxon>
        <taxon>Lactobacillales</taxon>
        <taxon>Streptococcaceae</taxon>
        <taxon>Streptococcus</taxon>
    </lineage>
</organism>
<evidence type="ECO:0000256" key="6">
    <source>
        <dbReference type="ARBA" id="ARBA00023136"/>
    </source>
</evidence>
<keyword evidence="6 7" id="KW-0472">Membrane</keyword>
<protein>
    <submittedName>
        <fullName evidence="8">Amino acid permease</fullName>
    </submittedName>
</protein>
<evidence type="ECO:0000313" key="9">
    <source>
        <dbReference type="Proteomes" id="UP001519349"/>
    </source>
</evidence>
<feature type="transmembrane region" description="Helical" evidence="7">
    <location>
        <begin position="415"/>
        <end position="436"/>
    </location>
</feature>
<feature type="transmembrane region" description="Helical" evidence="7">
    <location>
        <begin position="238"/>
        <end position="261"/>
    </location>
</feature>
<dbReference type="Proteomes" id="UP001519349">
    <property type="component" value="Unassembled WGS sequence"/>
</dbReference>